<dbReference type="AlphaFoldDB" id="A0A6C0AMI2"/>
<evidence type="ECO:0000256" key="1">
    <source>
        <dbReference type="SAM" id="Coils"/>
    </source>
</evidence>
<accession>A0A6C0AMI2</accession>
<feature type="coiled-coil region" evidence="1">
    <location>
        <begin position="4"/>
        <end position="31"/>
    </location>
</feature>
<keyword evidence="1" id="KW-0175">Coiled coil</keyword>
<proteinExistence type="predicted"/>
<evidence type="ECO:0000313" key="2">
    <source>
        <dbReference type="EMBL" id="QHS80962.1"/>
    </source>
</evidence>
<reference evidence="2" key="1">
    <citation type="journal article" date="2020" name="Nature">
        <title>Giant virus diversity and host interactions through global metagenomics.</title>
        <authorList>
            <person name="Schulz F."/>
            <person name="Roux S."/>
            <person name="Paez-Espino D."/>
            <person name="Jungbluth S."/>
            <person name="Walsh D.A."/>
            <person name="Denef V.J."/>
            <person name="McMahon K.D."/>
            <person name="Konstantinidis K.T."/>
            <person name="Eloe-Fadrosh E.A."/>
            <person name="Kyrpides N.C."/>
            <person name="Woyke T."/>
        </authorList>
    </citation>
    <scope>NUCLEOTIDE SEQUENCE</scope>
    <source>
        <strain evidence="2">GVMAG-S-1101161-73</strain>
    </source>
</reference>
<dbReference type="EMBL" id="MN740728">
    <property type="protein sequence ID" value="QHS80962.1"/>
    <property type="molecule type" value="Genomic_DNA"/>
</dbReference>
<protein>
    <submittedName>
        <fullName evidence="2">Uncharacterized protein</fullName>
    </submittedName>
</protein>
<name>A0A6C0AMI2_9ZZZZ</name>
<organism evidence="2">
    <name type="scientific">viral metagenome</name>
    <dbReference type="NCBI Taxonomy" id="1070528"/>
    <lineage>
        <taxon>unclassified sequences</taxon>
        <taxon>metagenomes</taxon>
        <taxon>organismal metagenomes</taxon>
    </lineage>
</organism>
<sequence length="92" mass="10636">MTDIQQMQGSLDRAITRIDELEERIHEIMNDPSAILELKESKRILAIQQRVKITLIQSIQELTPTSNTLIIPEKLSNSIISRVSNFFKKLFN</sequence>